<dbReference type="InParanoid" id="A0A0H2SRM5"/>
<protein>
    <submittedName>
        <fullName evidence="1">Uncharacterized protein</fullName>
    </submittedName>
</protein>
<dbReference type="AlphaFoldDB" id="A0A0H2SRM5"/>
<accession>A0A0H2SRM5</accession>
<dbReference type="EMBL" id="KQ085884">
    <property type="protein sequence ID" value="KLO19746.1"/>
    <property type="molecule type" value="Genomic_DNA"/>
</dbReference>
<evidence type="ECO:0000313" key="1">
    <source>
        <dbReference type="EMBL" id="KLO19746.1"/>
    </source>
</evidence>
<name>A0A0H2SRM5_9AGAM</name>
<sequence length="215" mass="23760">MGGRKGGTSTDDDEHGGVGTCCCRRTRAYVPSRLSICLPSGPGRGAFIITTHVIRPSLNRAGCSPHSAQLGSHHSIRLISAPYLLLDLSNINVISNTLAAIRSNLKLKHRCNEKGHKRMNWGGERRAFGSKSSKVPVLHGLEELKEGSSRLPCYRSSFIAVSIFELLNVTPPLRGRRAMCENRTVSCKVQLKRERSNMTKRMPELPIICLTSLWK</sequence>
<organism evidence="1 2">
    <name type="scientific">Schizopora paradoxa</name>
    <dbReference type="NCBI Taxonomy" id="27342"/>
    <lineage>
        <taxon>Eukaryota</taxon>
        <taxon>Fungi</taxon>
        <taxon>Dikarya</taxon>
        <taxon>Basidiomycota</taxon>
        <taxon>Agaricomycotina</taxon>
        <taxon>Agaricomycetes</taxon>
        <taxon>Hymenochaetales</taxon>
        <taxon>Schizoporaceae</taxon>
        <taxon>Schizopora</taxon>
    </lineage>
</organism>
<dbReference type="Proteomes" id="UP000053477">
    <property type="component" value="Unassembled WGS sequence"/>
</dbReference>
<keyword evidence="2" id="KW-1185">Reference proteome</keyword>
<reference evidence="1 2" key="1">
    <citation type="submission" date="2015-04" db="EMBL/GenBank/DDBJ databases">
        <title>Complete genome sequence of Schizopora paradoxa KUC8140, a cosmopolitan wood degrader in East Asia.</title>
        <authorList>
            <consortium name="DOE Joint Genome Institute"/>
            <person name="Min B."/>
            <person name="Park H."/>
            <person name="Jang Y."/>
            <person name="Kim J.-J."/>
            <person name="Kim K.H."/>
            <person name="Pangilinan J."/>
            <person name="Lipzen A."/>
            <person name="Riley R."/>
            <person name="Grigoriev I.V."/>
            <person name="Spatafora J.W."/>
            <person name="Choi I.-G."/>
        </authorList>
    </citation>
    <scope>NUCLEOTIDE SEQUENCE [LARGE SCALE GENOMIC DNA]</scope>
    <source>
        <strain evidence="1 2">KUC8140</strain>
    </source>
</reference>
<proteinExistence type="predicted"/>
<gene>
    <name evidence="1" type="ORF">SCHPADRAFT_38979</name>
</gene>
<evidence type="ECO:0000313" key="2">
    <source>
        <dbReference type="Proteomes" id="UP000053477"/>
    </source>
</evidence>